<sequence length="60" mass="7064">MEQYELKTIYIENYRSFKQGEIDDIDKFNIILGPNNAGKSNIFRLLKSTLNLVERKSKLI</sequence>
<name>A0A9X8IYQ3_BACCE</name>
<gene>
    <name evidence="2" type="ORF">DR116_0015480</name>
</gene>
<reference evidence="2 3" key="1">
    <citation type="submission" date="2019-01" db="EMBL/GenBank/DDBJ databases">
        <title>Draft genome sequence of heavy metal resistant Bacillus cereus NWUAB01.</title>
        <authorList>
            <person name="Babalola O."/>
            <person name="Aremu B.R."/>
            <person name="Ayangbenro A.S."/>
        </authorList>
    </citation>
    <scope>NUCLEOTIDE SEQUENCE [LARGE SCALE GENOMIC DNA]</scope>
    <source>
        <strain evidence="2 3">NWUAB01</strain>
    </source>
</reference>
<dbReference type="AlphaFoldDB" id="A0A9X8IYQ3"/>
<dbReference type="EMBL" id="QNGD03000007">
    <property type="protein sequence ID" value="RWQ73459.1"/>
    <property type="molecule type" value="Genomic_DNA"/>
</dbReference>
<protein>
    <recommendedName>
        <fullName evidence="1">Endonuclease GajA/Old nuclease/RecF-like AAA domain-containing protein</fullName>
    </recommendedName>
</protein>
<feature type="domain" description="Endonuclease GajA/Old nuclease/RecF-like AAA" evidence="1">
    <location>
        <begin position="6"/>
        <end position="51"/>
    </location>
</feature>
<evidence type="ECO:0000313" key="3">
    <source>
        <dbReference type="Proteomes" id="UP000253597"/>
    </source>
</evidence>
<dbReference type="Proteomes" id="UP000253597">
    <property type="component" value="Unassembled WGS sequence"/>
</dbReference>
<comment type="caution">
    <text evidence="2">The sequence shown here is derived from an EMBL/GenBank/DDBJ whole genome shotgun (WGS) entry which is preliminary data.</text>
</comment>
<dbReference type="SUPFAM" id="SSF52540">
    <property type="entry name" value="P-loop containing nucleoside triphosphate hydrolases"/>
    <property type="match status" value="1"/>
</dbReference>
<evidence type="ECO:0000313" key="2">
    <source>
        <dbReference type="EMBL" id="RWQ73459.1"/>
    </source>
</evidence>
<accession>A0A9X8IYQ3</accession>
<dbReference type="InterPro" id="IPR027417">
    <property type="entry name" value="P-loop_NTPase"/>
</dbReference>
<dbReference type="Pfam" id="PF13175">
    <property type="entry name" value="AAA_15"/>
    <property type="match status" value="1"/>
</dbReference>
<evidence type="ECO:0000259" key="1">
    <source>
        <dbReference type="Pfam" id="PF13175"/>
    </source>
</evidence>
<organism evidence="2 3">
    <name type="scientific">Bacillus cereus</name>
    <dbReference type="NCBI Taxonomy" id="1396"/>
    <lineage>
        <taxon>Bacteria</taxon>
        <taxon>Bacillati</taxon>
        <taxon>Bacillota</taxon>
        <taxon>Bacilli</taxon>
        <taxon>Bacillales</taxon>
        <taxon>Bacillaceae</taxon>
        <taxon>Bacillus</taxon>
        <taxon>Bacillus cereus group</taxon>
    </lineage>
</organism>
<dbReference type="Gene3D" id="3.40.50.300">
    <property type="entry name" value="P-loop containing nucleotide triphosphate hydrolases"/>
    <property type="match status" value="1"/>
</dbReference>
<dbReference type="InterPro" id="IPR041685">
    <property type="entry name" value="AAA_GajA/Old/RecF-like"/>
</dbReference>
<proteinExistence type="predicted"/>
<dbReference type="RefSeq" id="WP_113302778.1">
    <property type="nucleotide sequence ID" value="NZ_QNGD03000007.1"/>
</dbReference>